<evidence type="ECO:0000313" key="11">
    <source>
        <dbReference type="Proteomes" id="UP001055025"/>
    </source>
</evidence>
<gene>
    <name evidence="10" type="ORF">ATOP_18010</name>
</gene>
<accession>A0AAV5B793</accession>
<dbReference type="RefSeq" id="WP_135977851.1">
    <property type="nucleotide sequence ID" value="NZ_BQKC01000001.1"/>
</dbReference>
<keyword evidence="9" id="KW-0482">Metalloprotease</keyword>
<evidence type="ECO:0000256" key="2">
    <source>
        <dbReference type="ARBA" id="ARBA00001946"/>
    </source>
</evidence>
<comment type="caution">
    <text evidence="10">The sequence shown here is derived from an EMBL/GenBank/DDBJ whole genome shotgun (WGS) entry which is preliminary data.</text>
</comment>
<evidence type="ECO:0000256" key="5">
    <source>
        <dbReference type="ARBA" id="ARBA00022438"/>
    </source>
</evidence>
<evidence type="ECO:0000256" key="9">
    <source>
        <dbReference type="ARBA" id="ARBA00023049"/>
    </source>
</evidence>
<comment type="cofactor">
    <cofactor evidence="2">
        <name>Mg(2+)</name>
        <dbReference type="ChEBI" id="CHEBI:18420"/>
    </cofactor>
</comment>
<dbReference type="InterPro" id="IPR035097">
    <property type="entry name" value="M29_N-terminal"/>
</dbReference>
<comment type="similarity">
    <text evidence="4">Belongs to the peptidase M29 family.</text>
</comment>
<dbReference type="Proteomes" id="UP001055025">
    <property type="component" value="Unassembled WGS sequence"/>
</dbReference>
<name>A0AAV5B793_9ACTN</name>
<dbReference type="GO" id="GO:0046872">
    <property type="term" value="F:metal ion binding"/>
    <property type="evidence" value="ECO:0007669"/>
    <property type="project" value="UniProtKB-KW"/>
</dbReference>
<sequence length="425" mass="46710">MSRELTDEEFDIQMGALAPRLKKYAHLLVREGLGLTEGQELVVEAAVEAVSFVRDVVAAGYAEGAGHVTVVWSDEAVTRMEYENVPKDWFERVPEWRVKQMNGLAEQGAAFLWLDGDDPDGMAGVDQAKVAARRKASNTQCDVWRHGLDFGLNAWCIGGVSTRAWAQKVFPDLGPHAAVVELWEAILSVARVTDDPQSAWETHNATLEKNKRSLNRRHFDALHYVSESNGTDLVIGLSPRHIWDGGAAETQGGVRFFPNIPTEEVFTTPDRNRADGIVHSALPLVHNGSVVRDFWFRFEGGRVSDFGAAEGADVLEHILATDEGAARLGECALISKNTPIRESGLLFYNTLYDENASCHLALGMGFPECYEGGYDLSPTELEASGVNQSAQHVDFMIGTDDLDITGVTAKGEEVPVFIHGQWAWE</sequence>
<comment type="cofactor">
    <cofactor evidence="1">
        <name>Co(2+)</name>
        <dbReference type="ChEBI" id="CHEBI:48828"/>
    </cofactor>
</comment>
<dbReference type="EMBL" id="BQKC01000001">
    <property type="protein sequence ID" value="GJM56146.1"/>
    <property type="molecule type" value="Genomic_DNA"/>
</dbReference>
<evidence type="ECO:0000256" key="6">
    <source>
        <dbReference type="ARBA" id="ARBA00022670"/>
    </source>
</evidence>
<dbReference type="PANTHER" id="PTHR34448">
    <property type="entry name" value="AMINOPEPTIDASE"/>
    <property type="match status" value="1"/>
</dbReference>
<evidence type="ECO:0000256" key="4">
    <source>
        <dbReference type="ARBA" id="ARBA00008236"/>
    </source>
</evidence>
<evidence type="ECO:0000313" key="10">
    <source>
        <dbReference type="EMBL" id="GJM56146.1"/>
    </source>
</evidence>
<keyword evidence="11" id="KW-1185">Reference proteome</keyword>
<dbReference type="AlphaFoldDB" id="A0AAV5B793"/>
<evidence type="ECO:0000256" key="3">
    <source>
        <dbReference type="ARBA" id="ARBA00001947"/>
    </source>
</evidence>
<keyword evidence="6" id="KW-0645">Protease</keyword>
<dbReference type="PRINTS" id="PR00919">
    <property type="entry name" value="THERMOPTASE"/>
</dbReference>
<keyword evidence="7" id="KW-0479">Metal-binding</keyword>
<organism evidence="10 11">
    <name type="scientific">Granulimonas faecalis</name>
    <dbReference type="NCBI Taxonomy" id="2894155"/>
    <lineage>
        <taxon>Bacteria</taxon>
        <taxon>Bacillati</taxon>
        <taxon>Actinomycetota</taxon>
        <taxon>Coriobacteriia</taxon>
        <taxon>Coriobacteriales</taxon>
        <taxon>Kribbibacteriaceae</taxon>
        <taxon>Granulimonas</taxon>
    </lineage>
</organism>
<evidence type="ECO:0000256" key="7">
    <source>
        <dbReference type="ARBA" id="ARBA00022723"/>
    </source>
</evidence>
<dbReference type="GO" id="GO:0006508">
    <property type="term" value="P:proteolysis"/>
    <property type="evidence" value="ECO:0007669"/>
    <property type="project" value="UniProtKB-KW"/>
</dbReference>
<keyword evidence="5 10" id="KW-0031">Aminopeptidase</keyword>
<dbReference type="Pfam" id="PF02073">
    <property type="entry name" value="Peptidase_M29"/>
    <property type="match status" value="1"/>
</dbReference>
<reference evidence="10" key="1">
    <citation type="journal article" date="2022" name="Int. J. Syst. Evol. Microbiol.">
        <title>Granulimonas faecalis gen. nov., sp. nov., and Leptogranulimonas caecicola gen. nov., sp. nov., novel lactate-producing Atopobiaceae bacteria isolated from mouse intestines, and an emended description of the family Atopobiaceae.</title>
        <authorList>
            <person name="Morinaga K."/>
            <person name="Kusada H."/>
            <person name="Sakamoto S."/>
            <person name="Murakami T."/>
            <person name="Toyoda A."/>
            <person name="Mori H."/>
            <person name="Meng X.Y."/>
            <person name="Takashino M."/>
            <person name="Murotomi K."/>
            <person name="Tamaki H."/>
        </authorList>
    </citation>
    <scope>NUCLEOTIDE SEQUENCE</scope>
    <source>
        <strain evidence="10">OPF53</strain>
    </source>
</reference>
<dbReference type="Gene3D" id="3.40.1830.10">
    <property type="entry name" value="Thermophilic metalloprotease (M29)"/>
    <property type="match status" value="1"/>
</dbReference>
<proteinExistence type="inferred from homology"/>
<dbReference type="SUPFAM" id="SSF144052">
    <property type="entry name" value="Thermophilic metalloprotease-like"/>
    <property type="match status" value="1"/>
</dbReference>
<comment type="cofactor">
    <cofactor evidence="3">
        <name>Zn(2+)</name>
        <dbReference type="ChEBI" id="CHEBI:29105"/>
    </cofactor>
</comment>
<dbReference type="PANTHER" id="PTHR34448:SF3">
    <property type="entry name" value="AMINOPEPTIDASE AMPS"/>
    <property type="match status" value="1"/>
</dbReference>
<keyword evidence="8" id="KW-0378">Hydrolase</keyword>
<evidence type="ECO:0000256" key="8">
    <source>
        <dbReference type="ARBA" id="ARBA00022801"/>
    </source>
</evidence>
<dbReference type="InterPro" id="IPR052170">
    <property type="entry name" value="M29_Exopeptidase"/>
</dbReference>
<protein>
    <submittedName>
        <fullName evidence="10">Aminopeptidase</fullName>
    </submittedName>
</protein>
<evidence type="ECO:0000256" key="1">
    <source>
        <dbReference type="ARBA" id="ARBA00001941"/>
    </source>
</evidence>
<dbReference type="GO" id="GO:0008237">
    <property type="term" value="F:metallopeptidase activity"/>
    <property type="evidence" value="ECO:0007669"/>
    <property type="project" value="UniProtKB-KW"/>
</dbReference>
<dbReference type="InterPro" id="IPR000787">
    <property type="entry name" value="Peptidase_M29"/>
</dbReference>
<dbReference type="GO" id="GO:0004177">
    <property type="term" value="F:aminopeptidase activity"/>
    <property type="evidence" value="ECO:0007669"/>
    <property type="project" value="UniProtKB-KW"/>
</dbReference>